<dbReference type="InterPro" id="IPR029045">
    <property type="entry name" value="ClpP/crotonase-like_dom_sf"/>
</dbReference>
<evidence type="ECO:0000259" key="4">
    <source>
        <dbReference type="Pfam" id="PF16113"/>
    </source>
</evidence>
<dbReference type="Pfam" id="PF16113">
    <property type="entry name" value="ECH_2"/>
    <property type="match status" value="1"/>
</dbReference>
<dbReference type="AlphaFoldDB" id="A0A1H7RRT3"/>
<dbReference type="Proteomes" id="UP000199297">
    <property type="component" value="Unassembled WGS sequence"/>
</dbReference>
<dbReference type="OrthoDB" id="9790967at2"/>
<dbReference type="NCBIfam" id="NF004127">
    <property type="entry name" value="PRK05617.1"/>
    <property type="match status" value="1"/>
</dbReference>
<evidence type="ECO:0000256" key="3">
    <source>
        <dbReference type="ARBA" id="ARBA00022801"/>
    </source>
</evidence>
<keyword evidence="3" id="KW-0378">Hydrolase</keyword>
<sequence>MSPVIFSELQASNKKIALATLNSPKTLNALSLTMIELLLEQLLAWQADEEIAMVLIDGAGEKAFCAGGDVVSLYHALKPSHENAQAVLGAENIIDEQTVVASLAHEFFSKEYQLDQLIHQYTKPLLVWGDGYVMGGGIGLFAGASHKVVTETSLLAMPEISIGLYPDVGGSWFLNKMPNNIGLFLALTGAMVNARDALTLGLANYAIKRDLKDLLLADLTDVAWLGAKENFSLLSQLLNGFQQQSSAVFNALPAQVEQHTNTILQLTAFDNISDIYHAILALETEHRWLQAAQDKLKRGSALSAAISYQQLKKCQNLSLAECFVAELNLSLRCCQFREFSEGVRALLVDKDKTPDWAYKTIDHVPTEVVQWFFTSLAKPSSNELAKNNIEESQ</sequence>
<reference evidence="6" key="1">
    <citation type="submission" date="2016-10" db="EMBL/GenBank/DDBJ databases">
        <authorList>
            <person name="Varghese N."/>
            <person name="Submissions S."/>
        </authorList>
    </citation>
    <scope>NUCLEOTIDE SEQUENCE [LARGE SCALE GENOMIC DNA]</scope>
    <source>
        <strain evidence="6">CGMCC 1.9127</strain>
    </source>
</reference>
<dbReference type="SUPFAM" id="SSF52096">
    <property type="entry name" value="ClpP/crotonase"/>
    <property type="match status" value="1"/>
</dbReference>
<evidence type="ECO:0000313" key="6">
    <source>
        <dbReference type="Proteomes" id="UP000199297"/>
    </source>
</evidence>
<dbReference type="GO" id="GO:0003860">
    <property type="term" value="F:3-hydroxyisobutyryl-CoA hydrolase activity"/>
    <property type="evidence" value="ECO:0007669"/>
    <property type="project" value="UniProtKB-EC"/>
</dbReference>
<dbReference type="GO" id="GO:0005829">
    <property type="term" value="C:cytosol"/>
    <property type="evidence" value="ECO:0007669"/>
    <property type="project" value="TreeGrafter"/>
</dbReference>
<gene>
    <name evidence="5" type="ORF">SAMN05216262_11584</name>
</gene>
<evidence type="ECO:0000313" key="5">
    <source>
        <dbReference type="EMBL" id="SEL62916.1"/>
    </source>
</evidence>
<dbReference type="EC" id="3.1.2.4" evidence="2"/>
<dbReference type="PANTHER" id="PTHR43176">
    <property type="entry name" value="3-HYDROXYISOBUTYRYL-COA HYDROLASE-RELATED"/>
    <property type="match status" value="1"/>
</dbReference>
<protein>
    <recommendedName>
        <fullName evidence="2">3-hydroxyisobutyryl-CoA hydrolase</fullName>
        <ecNumber evidence="2">3.1.2.4</ecNumber>
    </recommendedName>
</protein>
<dbReference type="RefSeq" id="WP_085285694.1">
    <property type="nucleotide sequence ID" value="NZ_FOBI01000015.1"/>
</dbReference>
<comment type="catalytic activity">
    <reaction evidence="1">
        <text>3-hydroxy-2-methylpropanoyl-CoA + H2O = 3-hydroxy-2-methylpropanoate + CoA + H(+)</text>
        <dbReference type="Rhea" id="RHEA:20888"/>
        <dbReference type="ChEBI" id="CHEBI:11805"/>
        <dbReference type="ChEBI" id="CHEBI:15377"/>
        <dbReference type="ChEBI" id="CHEBI:15378"/>
        <dbReference type="ChEBI" id="CHEBI:57287"/>
        <dbReference type="ChEBI" id="CHEBI:57340"/>
        <dbReference type="EC" id="3.1.2.4"/>
    </reaction>
</comment>
<evidence type="ECO:0000256" key="1">
    <source>
        <dbReference type="ARBA" id="ARBA00001709"/>
    </source>
</evidence>
<dbReference type="InterPro" id="IPR045004">
    <property type="entry name" value="ECH_dom"/>
</dbReference>
<keyword evidence="6" id="KW-1185">Reference proteome</keyword>
<dbReference type="EMBL" id="FOBI01000015">
    <property type="protein sequence ID" value="SEL62916.1"/>
    <property type="molecule type" value="Genomic_DNA"/>
</dbReference>
<dbReference type="GO" id="GO:0006574">
    <property type="term" value="P:L-valine catabolic process"/>
    <property type="evidence" value="ECO:0007669"/>
    <property type="project" value="TreeGrafter"/>
</dbReference>
<feature type="domain" description="Enoyl-CoA hydratase/isomerase" evidence="4">
    <location>
        <begin position="17"/>
        <end position="373"/>
    </location>
</feature>
<accession>A0A1H7RRT3</accession>
<organism evidence="5 6">
    <name type="scientific">Colwellia chukchiensis</name>
    <dbReference type="NCBI Taxonomy" id="641665"/>
    <lineage>
        <taxon>Bacteria</taxon>
        <taxon>Pseudomonadati</taxon>
        <taxon>Pseudomonadota</taxon>
        <taxon>Gammaproteobacteria</taxon>
        <taxon>Alteromonadales</taxon>
        <taxon>Colwelliaceae</taxon>
        <taxon>Colwellia</taxon>
    </lineage>
</organism>
<proteinExistence type="predicted"/>
<dbReference type="CDD" id="cd06558">
    <property type="entry name" value="crotonase-like"/>
    <property type="match status" value="1"/>
</dbReference>
<name>A0A1H7RRT3_9GAMM</name>
<dbReference type="InterPro" id="IPR032259">
    <property type="entry name" value="HIBYL-CoA-H"/>
</dbReference>
<dbReference type="PANTHER" id="PTHR43176:SF3">
    <property type="entry name" value="3-HYDROXYISOBUTYRYL-COA HYDROLASE, MITOCHONDRIAL"/>
    <property type="match status" value="1"/>
</dbReference>
<dbReference type="Gene3D" id="3.90.226.10">
    <property type="entry name" value="2-enoyl-CoA Hydratase, Chain A, domain 1"/>
    <property type="match status" value="1"/>
</dbReference>
<dbReference type="STRING" id="641665.GCA_002104455_01322"/>
<evidence type="ECO:0000256" key="2">
    <source>
        <dbReference type="ARBA" id="ARBA00011915"/>
    </source>
</evidence>